<dbReference type="InterPro" id="IPR013106">
    <property type="entry name" value="Ig_V-set"/>
</dbReference>
<dbReference type="InterPro" id="IPR003598">
    <property type="entry name" value="Ig_sub2"/>
</dbReference>
<dbReference type="SUPFAM" id="SSF48726">
    <property type="entry name" value="Immunoglobulin"/>
    <property type="match status" value="1"/>
</dbReference>
<dbReference type="InterPro" id="IPR036179">
    <property type="entry name" value="Ig-like_dom_sf"/>
</dbReference>
<accession>A0A3Q2C9K1</accession>
<dbReference type="Proteomes" id="UP000265020">
    <property type="component" value="Unassembled WGS sequence"/>
</dbReference>
<sequence length="114" mass="12399">MYFYFVFLGSSGQVTIIQTPRSQSVVPGQTVSIKCKVNPSTGYCFQWYLQKPGDAPKLLIKCGSSRQSGVPDRFSGSGSGSDYTLTINGVQADDAGVYYCQSAHSINSQYVFTQ</sequence>
<dbReference type="AlphaFoldDB" id="A0A3Q2C9K1"/>
<keyword evidence="3" id="KW-1185">Reference proteome</keyword>
<organism evidence="2 3">
    <name type="scientific">Cyprinodon variegatus</name>
    <name type="common">Sheepshead minnow</name>
    <dbReference type="NCBI Taxonomy" id="28743"/>
    <lineage>
        <taxon>Eukaryota</taxon>
        <taxon>Metazoa</taxon>
        <taxon>Chordata</taxon>
        <taxon>Craniata</taxon>
        <taxon>Vertebrata</taxon>
        <taxon>Euteleostomi</taxon>
        <taxon>Actinopterygii</taxon>
        <taxon>Neopterygii</taxon>
        <taxon>Teleostei</taxon>
        <taxon>Neoteleostei</taxon>
        <taxon>Acanthomorphata</taxon>
        <taxon>Ovalentaria</taxon>
        <taxon>Atherinomorphae</taxon>
        <taxon>Cyprinodontiformes</taxon>
        <taxon>Cyprinodontidae</taxon>
        <taxon>Cyprinodon</taxon>
    </lineage>
</organism>
<dbReference type="GeneTree" id="ENSGT01150000286991"/>
<evidence type="ECO:0000259" key="1">
    <source>
        <dbReference type="PROSITE" id="PS50835"/>
    </source>
</evidence>
<dbReference type="PANTHER" id="PTHR23267">
    <property type="entry name" value="IMMUNOGLOBULIN LIGHT CHAIN"/>
    <property type="match status" value="1"/>
</dbReference>
<dbReference type="InterPro" id="IPR050150">
    <property type="entry name" value="IgV_Light_Chain"/>
</dbReference>
<evidence type="ECO:0000313" key="2">
    <source>
        <dbReference type="Ensembl" id="ENSCVAP00000001387.1"/>
    </source>
</evidence>
<dbReference type="Gene3D" id="2.60.40.10">
    <property type="entry name" value="Immunoglobulins"/>
    <property type="match status" value="1"/>
</dbReference>
<dbReference type="SMART" id="SM00406">
    <property type="entry name" value="IGv"/>
    <property type="match status" value="1"/>
</dbReference>
<dbReference type="InterPro" id="IPR007110">
    <property type="entry name" value="Ig-like_dom"/>
</dbReference>
<feature type="domain" description="Ig-like" evidence="1">
    <location>
        <begin position="12"/>
        <end position="113"/>
    </location>
</feature>
<dbReference type="Pfam" id="PF07686">
    <property type="entry name" value="V-set"/>
    <property type="match status" value="1"/>
</dbReference>
<evidence type="ECO:0000313" key="3">
    <source>
        <dbReference type="Proteomes" id="UP000265020"/>
    </source>
</evidence>
<protein>
    <recommendedName>
        <fullName evidence="1">Ig-like domain-containing protein</fullName>
    </recommendedName>
</protein>
<name>A0A3Q2C9K1_CYPVA</name>
<dbReference type="InterPro" id="IPR013783">
    <property type="entry name" value="Ig-like_fold"/>
</dbReference>
<proteinExistence type="predicted"/>
<dbReference type="PROSITE" id="PS50835">
    <property type="entry name" value="IG_LIKE"/>
    <property type="match status" value="1"/>
</dbReference>
<dbReference type="SMART" id="SM00409">
    <property type="entry name" value="IG"/>
    <property type="match status" value="1"/>
</dbReference>
<dbReference type="OMA" id="CCTSTRQ"/>
<reference evidence="2" key="1">
    <citation type="submission" date="2025-08" db="UniProtKB">
        <authorList>
            <consortium name="Ensembl"/>
        </authorList>
    </citation>
    <scope>IDENTIFICATION</scope>
</reference>
<dbReference type="FunFam" id="2.60.40.10:FF:001230">
    <property type="entry name" value="Immunoglobulin kappa variable 8-16"/>
    <property type="match status" value="1"/>
</dbReference>
<dbReference type="InterPro" id="IPR003599">
    <property type="entry name" value="Ig_sub"/>
</dbReference>
<reference evidence="2" key="2">
    <citation type="submission" date="2025-09" db="UniProtKB">
        <authorList>
            <consortium name="Ensembl"/>
        </authorList>
    </citation>
    <scope>IDENTIFICATION</scope>
</reference>
<dbReference type="Ensembl" id="ENSCVAT00000013505.1">
    <property type="protein sequence ID" value="ENSCVAP00000001387.1"/>
    <property type="gene ID" value="ENSCVAG00000002359.1"/>
</dbReference>
<dbReference type="SMART" id="SM00408">
    <property type="entry name" value="IGc2"/>
    <property type="match status" value="1"/>
</dbReference>